<evidence type="ECO:0000256" key="1">
    <source>
        <dbReference type="ARBA" id="ARBA00004123"/>
    </source>
</evidence>
<evidence type="ECO:0000256" key="2">
    <source>
        <dbReference type="ARBA" id="ARBA00022723"/>
    </source>
</evidence>
<comment type="caution">
    <text evidence="10">The sequence shown here is derived from an EMBL/GenBank/DDBJ whole genome shotgun (WGS) entry which is preliminary data.</text>
</comment>
<feature type="compositionally biased region" description="Polar residues" evidence="8">
    <location>
        <begin position="245"/>
        <end position="257"/>
    </location>
</feature>
<sequence>MSATIAANPQDGFALYPLSFHNPGLTYKTEFPTAIPDPATFQEHDPQLYLAFGRQNQFEAACAQQQLNQNFILNPPTYPTTMPTNALPWGAESDDSSEGPFYEFYDSSVADTSSTVSSPEQSVFSDFDINAEMNNTWSCSPDDAYSTQSAPSPAGPNSFLLTSEFDISAAQQTMATNCGLPTLSHYPSGDFDPAALLTPQTAEQMKIIMYEPTSTDFMGSTFADVLQNQTFDGFPTPAPSPKQLHPQNPAHNSQCAQQLPLSPPPNTIDIDFTSPAASASGAAYSSFNNLTTVMRCTHPGCPKTFSRVYNLKAHLKSHVSTKPFECNMCSRSFSRKHDLQRHVRVHTGAKPYDRGVVQDERRGPEHEVEEEVLGPVSGFPSTQTRFLITSFGGLCVGEARDPFLFCGVFF</sequence>
<dbReference type="GO" id="GO:0000981">
    <property type="term" value="F:DNA-binding transcription factor activity, RNA polymerase II-specific"/>
    <property type="evidence" value="ECO:0007669"/>
    <property type="project" value="TreeGrafter"/>
</dbReference>
<protein>
    <recommendedName>
        <fullName evidence="9">C2H2-type domain-containing protein</fullName>
    </recommendedName>
</protein>
<feature type="domain" description="C2H2-type" evidence="9">
    <location>
        <begin position="324"/>
        <end position="351"/>
    </location>
</feature>
<feature type="domain" description="C2H2-type" evidence="9">
    <location>
        <begin position="294"/>
        <end position="323"/>
    </location>
</feature>
<evidence type="ECO:0000256" key="8">
    <source>
        <dbReference type="SAM" id="MobiDB-lite"/>
    </source>
</evidence>
<dbReference type="PROSITE" id="PS00028">
    <property type="entry name" value="ZINC_FINGER_C2H2_1"/>
    <property type="match status" value="2"/>
</dbReference>
<dbReference type="GO" id="GO:0008270">
    <property type="term" value="F:zinc ion binding"/>
    <property type="evidence" value="ECO:0007669"/>
    <property type="project" value="UniProtKB-KW"/>
</dbReference>
<reference evidence="10 11" key="1">
    <citation type="journal article" date="2018" name="New Phytol.">
        <title>Phylogenomics of Endogonaceae and evolution of mycorrhizas within Mucoromycota.</title>
        <authorList>
            <person name="Chang Y."/>
            <person name="Desiro A."/>
            <person name="Na H."/>
            <person name="Sandor L."/>
            <person name="Lipzen A."/>
            <person name="Clum A."/>
            <person name="Barry K."/>
            <person name="Grigoriev I.V."/>
            <person name="Martin F.M."/>
            <person name="Stajich J.E."/>
            <person name="Smith M.E."/>
            <person name="Bonito G."/>
            <person name="Spatafora J.W."/>
        </authorList>
    </citation>
    <scope>NUCLEOTIDE SEQUENCE [LARGE SCALE GENOMIC DNA]</scope>
    <source>
        <strain evidence="10 11">GMNB39</strain>
    </source>
</reference>
<dbReference type="EMBL" id="RBNI01023916">
    <property type="protein sequence ID" value="RUO96030.1"/>
    <property type="molecule type" value="Genomic_DNA"/>
</dbReference>
<dbReference type="InterPro" id="IPR013087">
    <property type="entry name" value="Znf_C2H2_type"/>
</dbReference>
<evidence type="ECO:0000313" key="10">
    <source>
        <dbReference type="EMBL" id="RUO96030.1"/>
    </source>
</evidence>
<name>A0A432ZZY2_9FUNG</name>
<gene>
    <name evidence="10" type="ORF">BC936DRAFT_142749</name>
</gene>
<dbReference type="PANTHER" id="PTHR23235">
    <property type="entry name" value="KRUEPPEL-LIKE TRANSCRIPTION FACTOR"/>
    <property type="match status" value="1"/>
</dbReference>
<keyword evidence="6" id="KW-0539">Nucleus</keyword>
<dbReference type="InterPro" id="IPR036236">
    <property type="entry name" value="Znf_C2H2_sf"/>
</dbReference>
<evidence type="ECO:0000259" key="9">
    <source>
        <dbReference type="PROSITE" id="PS50157"/>
    </source>
</evidence>
<dbReference type="OrthoDB" id="8922241at2759"/>
<dbReference type="Gene3D" id="3.30.160.60">
    <property type="entry name" value="Classic Zinc Finger"/>
    <property type="match status" value="2"/>
</dbReference>
<evidence type="ECO:0000256" key="7">
    <source>
        <dbReference type="PROSITE-ProRule" id="PRU00042"/>
    </source>
</evidence>
<dbReference type="GO" id="GO:0000978">
    <property type="term" value="F:RNA polymerase II cis-regulatory region sequence-specific DNA binding"/>
    <property type="evidence" value="ECO:0007669"/>
    <property type="project" value="TreeGrafter"/>
</dbReference>
<dbReference type="FunFam" id="3.30.160.60:FF:001498">
    <property type="entry name" value="Zinc finger protein 404"/>
    <property type="match status" value="1"/>
</dbReference>
<evidence type="ECO:0000256" key="6">
    <source>
        <dbReference type="ARBA" id="ARBA00023242"/>
    </source>
</evidence>
<evidence type="ECO:0000256" key="4">
    <source>
        <dbReference type="ARBA" id="ARBA00022771"/>
    </source>
</evidence>
<proteinExistence type="predicted"/>
<dbReference type="SMART" id="SM00355">
    <property type="entry name" value="ZnF_C2H2"/>
    <property type="match status" value="2"/>
</dbReference>
<keyword evidence="4 7" id="KW-0863">Zinc-finger</keyword>
<keyword evidence="3" id="KW-0677">Repeat</keyword>
<evidence type="ECO:0000313" key="11">
    <source>
        <dbReference type="Proteomes" id="UP000268093"/>
    </source>
</evidence>
<evidence type="ECO:0000256" key="5">
    <source>
        <dbReference type="ARBA" id="ARBA00022833"/>
    </source>
</evidence>
<dbReference type="PROSITE" id="PS50157">
    <property type="entry name" value="ZINC_FINGER_C2H2_2"/>
    <property type="match status" value="2"/>
</dbReference>
<dbReference type="PANTHER" id="PTHR23235:SF120">
    <property type="entry name" value="KRUPPEL-LIKE FACTOR 15"/>
    <property type="match status" value="1"/>
</dbReference>
<keyword evidence="2" id="KW-0479">Metal-binding</keyword>
<comment type="subcellular location">
    <subcellularLocation>
        <location evidence="1">Nucleus</location>
    </subcellularLocation>
</comment>
<keyword evidence="11" id="KW-1185">Reference proteome</keyword>
<dbReference type="Proteomes" id="UP000268093">
    <property type="component" value="Unassembled WGS sequence"/>
</dbReference>
<organism evidence="10 11">
    <name type="scientific">Jimgerdemannia flammicorona</name>
    <dbReference type="NCBI Taxonomy" id="994334"/>
    <lineage>
        <taxon>Eukaryota</taxon>
        <taxon>Fungi</taxon>
        <taxon>Fungi incertae sedis</taxon>
        <taxon>Mucoromycota</taxon>
        <taxon>Mucoromycotina</taxon>
        <taxon>Endogonomycetes</taxon>
        <taxon>Endogonales</taxon>
        <taxon>Endogonaceae</taxon>
        <taxon>Jimgerdemannia</taxon>
    </lineage>
</organism>
<dbReference type="Pfam" id="PF00096">
    <property type="entry name" value="zf-C2H2"/>
    <property type="match status" value="2"/>
</dbReference>
<keyword evidence="5" id="KW-0862">Zinc</keyword>
<dbReference type="SUPFAM" id="SSF57667">
    <property type="entry name" value="beta-beta-alpha zinc fingers"/>
    <property type="match status" value="1"/>
</dbReference>
<evidence type="ECO:0000256" key="3">
    <source>
        <dbReference type="ARBA" id="ARBA00022737"/>
    </source>
</evidence>
<feature type="region of interest" description="Disordered" evidence="8">
    <location>
        <begin position="233"/>
        <end position="257"/>
    </location>
</feature>
<accession>A0A432ZZY2</accession>
<dbReference type="GO" id="GO:0005634">
    <property type="term" value="C:nucleus"/>
    <property type="evidence" value="ECO:0007669"/>
    <property type="project" value="UniProtKB-SubCell"/>
</dbReference>
<dbReference type="AlphaFoldDB" id="A0A432ZZY2"/>